<accession>A0A8H3YT72</accession>
<organism evidence="2 3">
    <name type="scientific">Venturia inaequalis</name>
    <name type="common">Apple scab fungus</name>
    <dbReference type="NCBI Taxonomy" id="5025"/>
    <lineage>
        <taxon>Eukaryota</taxon>
        <taxon>Fungi</taxon>
        <taxon>Dikarya</taxon>
        <taxon>Ascomycota</taxon>
        <taxon>Pezizomycotina</taxon>
        <taxon>Dothideomycetes</taxon>
        <taxon>Pleosporomycetidae</taxon>
        <taxon>Venturiales</taxon>
        <taxon>Venturiaceae</taxon>
        <taxon>Venturia</taxon>
    </lineage>
</organism>
<comment type="caution">
    <text evidence="2">The sequence shown here is derived from an EMBL/GenBank/DDBJ whole genome shotgun (WGS) entry which is preliminary data.</text>
</comment>
<protein>
    <submittedName>
        <fullName evidence="2">Uncharacterized protein</fullName>
    </submittedName>
</protein>
<feature type="compositionally biased region" description="Polar residues" evidence="1">
    <location>
        <begin position="120"/>
        <end position="140"/>
    </location>
</feature>
<name>A0A8H3YT72_VENIN</name>
<evidence type="ECO:0000313" key="2">
    <source>
        <dbReference type="EMBL" id="KAE9971063.1"/>
    </source>
</evidence>
<dbReference type="AlphaFoldDB" id="A0A8H3YT72"/>
<dbReference type="EMBL" id="WNWS01000310">
    <property type="protein sequence ID" value="KAE9971063.1"/>
    <property type="molecule type" value="Genomic_DNA"/>
</dbReference>
<reference evidence="2 3" key="1">
    <citation type="submission" date="2018-12" db="EMBL/GenBank/DDBJ databases">
        <title>Venturia inaequalis Genome Resource.</title>
        <authorList>
            <person name="Lichtner F.J."/>
        </authorList>
    </citation>
    <scope>NUCLEOTIDE SEQUENCE [LARGE SCALE GENOMIC DNA]</scope>
    <source>
        <strain evidence="2 3">120213</strain>
    </source>
</reference>
<dbReference type="Proteomes" id="UP000447873">
    <property type="component" value="Unassembled WGS sequence"/>
</dbReference>
<evidence type="ECO:0000313" key="3">
    <source>
        <dbReference type="Proteomes" id="UP000447873"/>
    </source>
</evidence>
<feature type="compositionally biased region" description="Basic and acidic residues" evidence="1">
    <location>
        <begin position="35"/>
        <end position="47"/>
    </location>
</feature>
<evidence type="ECO:0000256" key="1">
    <source>
        <dbReference type="SAM" id="MobiDB-lite"/>
    </source>
</evidence>
<gene>
    <name evidence="2" type="ORF">EG328_005907</name>
</gene>
<proteinExistence type="predicted"/>
<feature type="region of interest" description="Disordered" evidence="1">
    <location>
        <begin position="1"/>
        <end position="164"/>
    </location>
</feature>
<sequence>MSPSQEPHSPALWRIHRKLEKERNHPGVAPSDENAESKAEIEQKRSELVANESTLSYLGRLSSLKAERTARSKPVLSGGDGHSNLSPARNGSPSRQSIGSSHNEPMSPRSEDYNRRSGSRTELLNAQSTESSRPMQSSQPPKRRKLNSGQSEKTTRGTEPVDLARLESTMPFGEVLWFAVNGQADETAQLDKQDASWLNSLGGDTGSWLRGQVDDLLHVSSKNSRFKRHKAWLRKRDGNTCYGGEVIGNSRNSTTTPPGYVGIKACAPCCAASRPCMVMRSTPEGGSQVVVLPVLQEGDAPTDFSANTTGTTTPLQARIFS</sequence>
<feature type="compositionally biased region" description="Polar residues" evidence="1">
    <location>
        <begin position="83"/>
        <end position="104"/>
    </location>
</feature>